<evidence type="ECO:0000313" key="3">
    <source>
        <dbReference type="Proteomes" id="UP001620626"/>
    </source>
</evidence>
<dbReference type="Proteomes" id="UP001620626">
    <property type="component" value="Unassembled WGS sequence"/>
</dbReference>
<comment type="caution">
    <text evidence="2">The sequence shown here is derived from an EMBL/GenBank/DDBJ whole genome shotgun (WGS) entry which is preliminary data.</text>
</comment>
<dbReference type="AlphaFoldDB" id="A0ABD2L065"/>
<gene>
    <name evidence="2" type="ORF">niasHT_015476</name>
</gene>
<feature type="compositionally biased region" description="Low complexity" evidence="1">
    <location>
        <begin position="90"/>
        <end position="104"/>
    </location>
</feature>
<organism evidence="2 3">
    <name type="scientific">Heterodera trifolii</name>
    <dbReference type="NCBI Taxonomy" id="157864"/>
    <lineage>
        <taxon>Eukaryota</taxon>
        <taxon>Metazoa</taxon>
        <taxon>Ecdysozoa</taxon>
        <taxon>Nematoda</taxon>
        <taxon>Chromadorea</taxon>
        <taxon>Rhabditida</taxon>
        <taxon>Tylenchina</taxon>
        <taxon>Tylenchomorpha</taxon>
        <taxon>Tylenchoidea</taxon>
        <taxon>Heteroderidae</taxon>
        <taxon>Heteroderinae</taxon>
        <taxon>Heterodera</taxon>
    </lineage>
</organism>
<keyword evidence="3" id="KW-1185">Reference proteome</keyword>
<feature type="compositionally biased region" description="Basic and acidic residues" evidence="1">
    <location>
        <begin position="49"/>
        <end position="59"/>
    </location>
</feature>
<feature type="compositionally biased region" description="Basic and acidic residues" evidence="1">
    <location>
        <begin position="1"/>
        <end position="18"/>
    </location>
</feature>
<evidence type="ECO:0000313" key="2">
    <source>
        <dbReference type="EMBL" id="KAL3108554.1"/>
    </source>
</evidence>
<name>A0ABD2L065_9BILA</name>
<feature type="compositionally biased region" description="Acidic residues" evidence="1">
    <location>
        <begin position="111"/>
        <end position="142"/>
    </location>
</feature>
<dbReference type="EMBL" id="JBICBT010000590">
    <property type="protein sequence ID" value="KAL3108554.1"/>
    <property type="molecule type" value="Genomic_DNA"/>
</dbReference>
<reference evidence="2 3" key="1">
    <citation type="submission" date="2024-10" db="EMBL/GenBank/DDBJ databases">
        <authorList>
            <person name="Kim D."/>
        </authorList>
    </citation>
    <scope>NUCLEOTIDE SEQUENCE [LARGE SCALE GENOMIC DNA]</scope>
    <source>
        <strain evidence="2">BH-2024</strain>
    </source>
</reference>
<feature type="region of interest" description="Disordered" evidence="1">
    <location>
        <begin position="1"/>
        <end position="142"/>
    </location>
</feature>
<proteinExistence type="predicted"/>
<accession>A0ABD2L065</accession>
<sequence length="142" mass="15529">MEKEGGIKGWSGDERRTDSPSSSASPPMDVIASIVRRPTAQSFSSSDECEVKRTDRTDDAFLGAIVNGYIGGKEEEEEEVSGGSGGSIHPLPTALSSSSSFTAFVGRWSRDDDDDDEEQEEDEVEEEGKEEEEEKENEEETN</sequence>
<protein>
    <submittedName>
        <fullName evidence="2">Uncharacterized protein</fullName>
    </submittedName>
</protein>
<evidence type="ECO:0000256" key="1">
    <source>
        <dbReference type="SAM" id="MobiDB-lite"/>
    </source>
</evidence>